<dbReference type="InterPro" id="IPR036318">
    <property type="entry name" value="FAD-bd_PCMH-like_sf"/>
</dbReference>
<dbReference type="GO" id="GO:0050660">
    <property type="term" value="F:flavin adenine dinucleotide binding"/>
    <property type="evidence" value="ECO:0007669"/>
    <property type="project" value="InterPro"/>
</dbReference>
<dbReference type="SUPFAM" id="SSF56176">
    <property type="entry name" value="FAD-binding/transporter-associated domain-like"/>
    <property type="match status" value="1"/>
</dbReference>
<sequence>MMHALIEALRAALDDAVLTDPADLVPYSRDWLGKREGRPSAVARPADAAAVAVVLRLCAEHGVGVVPQGGE</sequence>
<reference evidence="2 3" key="1">
    <citation type="submission" date="2019-03" db="EMBL/GenBank/DDBJ databases">
        <title>Roseomonas sp. a novel Roseomonas species isolated from Sea whip Gorgonian.</title>
        <authorList>
            <person name="Li F."/>
            <person name="Pan X."/>
            <person name="Huang S."/>
            <person name="Li Z."/>
            <person name="Meng B."/>
        </authorList>
    </citation>
    <scope>NUCLEOTIDE SEQUENCE [LARGE SCALE GENOMIC DNA]</scope>
    <source>
        <strain evidence="2 3">M0104</strain>
    </source>
</reference>
<proteinExistence type="predicted"/>
<dbReference type="AlphaFoldDB" id="A0A845B3L4"/>
<dbReference type="RefSeq" id="WP_160935363.1">
    <property type="nucleotide sequence ID" value="NZ_SNVJ01000002.1"/>
</dbReference>
<comment type="caution">
    <text evidence="2">The sequence shown here is derived from an EMBL/GenBank/DDBJ whole genome shotgun (WGS) entry which is preliminary data.</text>
</comment>
<evidence type="ECO:0000256" key="1">
    <source>
        <dbReference type="ARBA" id="ARBA00022630"/>
    </source>
</evidence>
<dbReference type="Proteomes" id="UP000460715">
    <property type="component" value="Unassembled WGS sequence"/>
</dbReference>
<keyword evidence="1" id="KW-0285">Flavoprotein</keyword>
<keyword evidence="3" id="KW-1185">Reference proteome</keyword>
<dbReference type="OrthoDB" id="9811557at2"/>
<dbReference type="EMBL" id="SNVJ01000002">
    <property type="protein sequence ID" value="MXP62243.1"/>
    <property type="molecule type" value="Genomic_DNA"/>
</dbReference>
<name>A0A845B3L4_9PROT</name>
<accession>A0A845B3L4</accession>
<dbReference type="InterPro" id="IPR016167">
    <property type="entry name" value="FAD-bd_PCMH_sub1"/>
</dbReference>
<dbReference type="Gene3D" id="3.30.43.10">
    <property type="entry name" value="Uridine Diphospho-n-acetylenolpyruvylglucosamine Reductase, domain 2"/>
    <property type="match status" value="1"/>
</dbReference>
<evidence type="ECO:0000313" key="3">
    <source>
        <dbReference type="Proteomes" id="UP000460715"/>
    </source>
</evidence>
<gene>
    <name evidence="2" type="ORF">E0493_02620</name>
</gene>
<organism evidence="2 3">
    <name type="scientific">Teichococcus coralli</name>
    <dbReference type="NCBI Taxonomy" id="2545983"/>
    <lineage>
        <taxon>Bacteria</taxon>
        <taxon>Pseudomonadati</taxon>
        <taxon>Pseudomonadota</taxon>
        <taxon>Alphaproteobacteria</taxon>
        <taxon>Acetobacterales</taxon>
        <taxon>Roseomonadaceae</taxon>
        <taxon>Roseomonas</taxon>
    </lineage>
</organism>
<protein>
    <submittedName>
        <fullName evidence="2">FAD-binding oxidoreductase</fullName>
    </submittedName>
</protein>
<evidence type="ECO:0000313" key="2">
    <source>
        <dbReference type="EMBL" id="MXP62243.1"/>
    </source>
</evidence>